<reference evidence="1" key="1">
    <citation type="journal article" date="2015" name="Proc. Natl. Acad. Sci. U.S.A.">
        <title>Networks of energetic and metabolic interactions define dynamics in microbial communities.</title>
        <authorList>
            <person name="Embree M."/>
            <person name="Liu J.K."/>
            <person name="Al-Bassam M.M."/>
            <person name="Zengler K."/>
        </authorList>
    </citation>
    <scope>NUCLEOTIDE SEQUENCE</scope>
</reference>
<protein>
    <submittedName>
        <fullName evidence="1">Uncharacterized protein</fullName>
    </submittedName>
</protein>
<organism evidence="1">
    <name type="scientific">hydrocarbon metagenome</name>
    <dbReference type="NCBI Taxonomy" id="938273"/>
    <lineage>
        <taxon>unclassified sequences</taxon>
        <taxon>metagenomes</taxon>
        <taxon>ecological metagenomes</taxon>
    </lineage>
</organism>
<sequence>MPFIPAAASCGVLRLKINLKPIEYRADWPHMGHQRLFFW</sequence>
<evidence type="ECO:0000313" key="1">
    <source>
        <dbReference type="EMBL" id="KUG18334.1"/>
    </source>
</evidence>
<gene>
    <name evidence="1" type="ORF">ASZ90_011944</name>
</gene>
<comment type="caution">
    <text evidence="1">The sequence shown here is derived from an EMBL/GenBank/DDBJ whole genome shotgun (WGS) entry which is preliminary data.</text>
</comment>
<dbReference type="EMBL" id="LNQE01001387">
    <property type="protein sequence ID" value="KUG18334.1"/>
    <property type="molecule type" value="Genomic_DNA"/>
</dbReference>
<dbReference type="AlphaFoldDB" id="A0A0W8FC52"/>
<accession>A0A0W8FC52</accession>
<name>A0A0W8FC52_9ZZZZ</name>
<proteinExistence type="predicted"/>